<dbReference type="PANTHER" id="PTHR13817:SF166">
    <property type="entry name" value="NEURONAL IGCAM-RELATED"/>
    <property type="match status" value="1"/>
</dbReference>
<dbReference type="Pfam" id="PF13927">
    <property type="entry name" value="Ig_3"/>
    <property type="match status" value="3"/>
</dbReference>
<keyword evidence="9" id="KW-0325">Glycoprotein</keyword>
<feature type="domain" description="Fibronectin type-III" evidence="15">
    <location>
        <begin position="1357"/>
        <end position="1456"/>
    </location>
</feature>
<keyword evidence="6 13" id="KW-1133">Transmembrane helix</keyword>
<feature type="domain" description="Ig-like" evidence="14">
    <location>
        <begin position="66"/>
        <end position="149"/>
    </location>
</feature>
<feature type="domain" description="Ig-like" evidence="14">
    <location>
        <begin position="261"/>
        <end position="354"/>
    </location>
</feature>
<dbReference type="FunFam" id="2.60.40.10:FF:000209">
    <property type="entry name" value="Sidekick cell adhesion molecule 2"/>
    <property type="match status" value="1"/>
</dbReference>
<name>A0A6B0VH99_IXORI</name>
<dbReference type="InterPro" id="IPR003961">
    <property type="entry name" value="FN3_dom"/>
</dbReference>
<evidence type="ECO:0000256" key="5">
    <source>
        <dbReference type="ARBA" id="ARBA00022889"/>
    </source>
</evidence>
<feature type="region of interest" description="Disordered" evidence="12">
    <location>
        <begin position="1237"/>
        <end position="1264"/>
    </location>
</feature>
<evidence type="ECO:0000256" key="11">
    <source>
        <dbReference type="ARBA" id="ARBA00061621"/>
    </source>
</evidence>
<sequence>MEETSCRRRVRMFSFEHRCGACSGLARWTRNCVGRGVTILRWALLYALLSSVLQNCTAQNEHQWAPRFVKHPQGGYVSLGQRRGLHCDAVGSPAPRLRLLRDGQPLTNWTGTTRLLHVLSHVELSHAGLYQCVANNSAGSVLSRAAKLRVAHLTASEPVSKTVTVQVRRGSPVVLDPPRAESVPAATATWMRLSGDASGGEPLEGIQYATTQDNRLVILEARFEDQGRYQVELTNPHTGEFLLGPLLELEVEGESVEEDGPHKLSIVVPPSESEFNNLGNGYDNTLECIAAGSPLEEVRVSWLKGGQPLRGLPHALTHWNRTLTLLNVGPEHEGTYTCRASLGEDTLEAHANVTVAVPPRLVQAVSEETAAELGQHLQLPCLAEGRPAPAVEWLRNARPLDVGVGGRLHVLNNGSLDIDALSMEDAGVLQCVAHNPLGEARAATWLHVKISPPAFLRPPENVTVLDGMDAQLPCAVVGAPLPNTSWAYNDLHPVLNEGRTQILDSGTLVIASVVTGDSGKYSCTRANSAGATQAEAYLTVLVRTQIVKPPVDTRVILGSTAELQCRISHDPSVPYEVSWFFGEQQLGALSRVRLSPDGTLRIDQARNTDIGTYTCMVTSPGGNDTRSARLEVIELPHPPGNVRASVQDTMPKTVNVSWSPAFDGHSPITHYVLQMRALPTEDLFWLSVDSLAPWITARSNISAQATSVLVPQLKPSVSYQFRVSAVNGVGEGAAGTPTEPVSVPPEPPGGPPQGVVGASPSPTSVMLQWQPPLEGERNGRLLGYAVEYRLAGYPSSPWAGVNVTATRATLEDLIVWQTYALRVAAFNEKGLGVFSEPIQVRTREGVPQAAPSGLRADALNSTAVQVRWRPPDPQLVNGLNQGYRVEAWPRGSAVGVGSPEASLVVAPLGGAPLQEHAAVVAGLRKYHSYNLTVLCFTSPGNGPRSSPVLVTTKQDVPGPVGSLKFDDILDVSVKVLWTPPEDTNGILLGYTLRYWTKEDPASALLRNLTADVTETLVKGLRPVTWYTFEVFSWTVVGAGASTEATIKSGIPPVLPSQPRRLAVSNIGPFSVVLQFTPGFDGNTSITRWTVEAQTRRSENWIPVYETSAPDARTLSVSPLVPFTEYRLRLLATNVVGPSPPSEPSQWFQTIQAPPAHPPRNVTVRAVNAHALRVRWTPLPQVDWYGVPRGYNVSFRTADEGDFRWMVVEDHNANSLVLDDLQAFTPYEVFMQAFNDVGTSGPSDTSKERTREAVPSAGPSQVSAKATSSTTVVVTWGPVPRAHRGGILEGYRVVYRAAKEAEPTRKHIESNATFTTTLTELRKHTSYTVQVLALTRVGDGALSLPPVTVTTFEDVPGPPSNVSFPDVTTTTARIIWDVPREPNGEILGYRIAFWLHHSGGGSSEGEARVSREVPATDRTLKAFDLEPQSYYAFAVSARTKEGWGLEARALVLTTASREKPQAPSRPLVSPSQVQARHLTLSWTPGRDGFAPLRCYLLQKIEAGGPWKELPQKIDPSATTYTVADLRPATRYLFRLRAVNDLGFSPWSEESNETWTLPAAPEVAPTGVVVTPYTTTSITVVWKGIAEEAWNGDLAHPSYRVEACPVGAGPQECRSRSLEGAGGGPLTLEGLQRDRIYEVRVVATNGQGDGPASRPVSVYVGEAVPTGYPRQVRLDAPSPTEVAVSWAPPPEDERNGELLGYKIFYKAEGDAEEAMEAVPATPAAYTLTDLRRFTRYSVQLLAFNPAGDGPRSQVLQVQTLADRPGVPGPLVFSDITMNSLNVSWSPPEEPNGVITGYLVNYETADLDIESGRQVRQKVSHTYLAVRALCEMTTYRFSVQAETSQGPGPESQRNVTTGPQEGSPLAPLELALQRNAGGATLSWKEGPQGLAPITGYLLEARPSHSDEDKEWQTIAELEGGPRTSYTVSFQNLLPSTDYVLRLFARNRLGISPPAFAPEHVLTPSKLFLEYKQRMPFYREPWFLVVLAAGSMVAIILVVAVLCVKSKTHRYKQEMQQSLQSEDHLSLEDAGFGSPEPSVGAKRSLTRASLRKPLRSPPRPSPASVTYSDEDDTKGYDDHCDSSSLTEKPSEMSSSDSQGSESESDTKGDPHSFVNHYANVNDTLRQSWKRQRVAKPPSYTDSEQDSATAMCLNGGRVVLHNMAGSRAPLPGFSSFV</sequence>
<feature type="domain" description="Fibronectin type-III" evidence="15">
    <location>
        <begin position="1666"/>
        <end position="1760"/>
    </location>
</feature>
<keyword evidence="8" id="KW-1015">Disulfide bond</keyword>
<dbReference type="CDD" id="cd00063">
    <property type="entry name" value="FN3"/>
    <property type="match status" value="13"/>
</dbReference>
<dbReference type="InterPro" id="IPR050964">
    <property type="entry name" value="Striated_Muscle_Regulatory"/>
</dbReference>
<evidence type="ECO:0000259" key="15">
    <source>
        <dbReference type="PROSITE" id="PS50853"/>
    </source>
</evidence>
<organism evidence="16">
    <name type="scientific">Ixodes ricinus</name>
    <name type="common">Common tick</name>
    <name type="synonym">Acarus ricinus</name>
    <dbReference type="NCBI Taxonomy" id="34613"/>
    <lineage>
        <taxon>Eukaryota</taxon>
        <taxon>Metazoa</taxon>
        <taxon>Ecdysozoa</taxon>
        <taxon>Arthropoda</taxon>
        <taxon>Chelicerata</taxon>
        <taxon>Arachnida</taxon>
        <taxon>Acari</taxon>
        <taxon>Parasitiformes</taxon>
        <taxon>Ixodida</taxon>
        <taxon>Ixodoidea</taxon>
        <taxon>Ixodidae</taxon>
        <taxon>Ixodinae</taxon>
        <taxon>Ixodes</taxon>
    </lineage>
</organism>
<feature type="domain" description="Fibronectin type-III" evidence="15">
    <location>
        <begin position="1861"/>
        <end position="1962"/>
    </location>
</feature>
<evidence type="ECO:0000256" key="4">
    <source>
        <dbReference type="ARBA" id="ARBA00022737"/>
    </source>
</evidence>
<evidence type="ECO:0000256" key="6">
    <source>
        <dbReference type="ARBA" id="ARBA00022989"/>
    </source>
</evidence>
<evidence type="ECO:0000256" key="13">
    <source>
        <dbReference type="SAM" id="Phobius"/>
    </source>
</evidence>
<evidence type="ECO:0000256" key="10">
    <source>
        <dbReference type="ARBA" id="ARBA00023319"/>
    </source>
</evidence>
<dbReference type="CDD" id="cd00096">
    <property type="entry name" value="Ig"/>
    <property type="match status" value="1"/>
</dbReference>
<feature type="domain" description="Ig-like" evidence="14">
    <location>
        <begin position="359"/>
        <end position="451"/>
    </location>
</feature>
<feature type="domain" description="Fibronectin type-III" evidence="15">
    <location>
        <begin position="751"/>
        <end position="845"/>
    </location>
</feature>
<evidence type="ECO:0000256" key="1">
    <source>
        <dbReference type="ARBA" id="ARBA00004479"/>
    </source>
</evidence>
<feature type="region of interest" description="Disordered" evidence="12">
    <location>
        <begin position="1837"/>
        <end position="1860"/>
    </location>
</feature>
<dbReference type="InterPro" id="IPR013098">
    <property type="entry name" value="Ig_I-set"/>
</dbReference>
<dbReference type="SMART" id="SM00060">
    <property type="entry name" value="FN3"/>
    <property type="match status" value="13"/>
</dbReference>
<accession>A0A6B0VH99</accession>
<dbReference type="GO" id="GO:0030154">
    <property type="term" value="P:cell differentiation"/>
    <property type="evidence" value="ECO:0007669"/>
    <property type="project" value="UniProtKB-ARBA"/>
</dbReference>
<keyword evidence="3" id="KW-0732">Signal</keyword>
<comment type="similarity">
    <text evidence="11">Belongs to the sidekick family.</text>
</comment>
<feature type="domain" description="Fibronectin type-III" evidence="15">
    <location>
        <begin position="1562"/>
        <end position="1661"/>
    </location>
</feature>
<feature type="domain" description="Fibronectin type-III" evidence="15">
    <location>
        <begin position="1461"/>
        <end position="1557"/>
    </location>
</feature>
<evidence type="ECO:0000259" key="14">
    <source>
        <dbReference type="PROSITE" id="PS50835"/>
    </source>
</evidence>
<comment type="subcellular location">
    <subcellularLocation>
        <location evidence="1">Membrane</location>
        <topology evidence="1">Single-pass type I membrane protein</topology>
    </subcellularLocation>
</comment>
<keyword evidence="5" id="KW-0130">Cell adhesion</keyword>
<evidence type="ECO:0000256" key="8">
    <source>
        <dbReference type="ARBA" id="ARBA00023157"/>
    </source>
</evidence>
<evidence type="ECO:0000256" key="12">
    <source>
        <dbReference type="SAM" id="MobiDB-lite"/>
    </source>
</evidence>
<feature type="compositionally biased region" description="Pro residues" evidence="12">
    <location>
        <begin position="742"/>
        <end position="751"/>
    </location>
</feature>
<evidence type="ECO:0000256" key="9">
    <source>
        <dbReference type="ARBA" id="ARBA00023180"/>
    </source>
</evidence>
<dbReference type="GO" id="GO:0016020">
    <property type="term" value="C:membrane"/>
    <property type="evidence" value="ECO:0007669"/>
    <property type="project" value="UniProtKB-SubCell"/>
</dbReference>
<keyword evidence="4" id="KW-0677">Repeat</keyword>
<dbReference type="SMART" id="SM00408">
    <property type="entry name" value="IGc2"/>
    <property type="match status" value="6"/>
</dbReference>
<dbReference type="FunFam" id="2.60.40.10:FF:000360">
    <property type="entry name" value="Sidekick cell adhesion molecule 2"/>
    <property type="match status" value="1"/>
</dbReference>
<dbReference type="PANTHER" id="PTHR13817">
    <property type="entry name" value="TITIN"/>
    <property type="match status" value="1"/>
</dbReference>
<feature type="domain" description="Ig-like" evidence="14">
    <location>
        <begin position="544"/>
        <end position="631"/>
    </location>
</feature>
<dbReference type="FunFam" id="2.60.40.10:FF:000158">
    <property type="entry name" value="Sidekick cell adhesion molecule 2"/>
    <property type="match status" value="1"/>
</dbReference>
<feature type="domain" description="Fibronectin type-III" evidence="15">
    <location>
        <begin position="850"/>
        <end position="955"/>
    </location>
</feature>
<evidence type="ECO:0000313" key="16">
    <source>
        <dbReference type="EMBL" id="MXV01117.1"/>
    </source>
</evidence>
<dbReference type="InterPro" id="IPR003599">
    <property type="entry name" value="Ig_sub"/>
</dbReference>
<feature type="domain" description="Fibronectin type-III" evidence="15">
    <location>
        <begin position="1764"/>
        <end position="1858"/>
    </location>
</feature>
<proteinExistence type="inferred from homology"/>
<feature type="compositionally biased region" description="Low complexity" evidence="12">
    <location>
        <begin position="2087"/>
        <end position="2097"/>
    </location>
</feature>
<protein>
    <submittedName>
        <fullName evidence="16">Putative cell adhesion molecule</fullName>
    </submittedName>
</protein>
<keyword evidence="7 13" id="KW-0472">Membrane</keyword>
<feature type="domain" description="Fibronectin type-III" evidence="15">
    <location>
        <begin position="959"/>
        <end position="1053"/>
    </location>
</feature>
<dbReference type="InterPro" id="IPR007110">
    <property type="entry name" value="Ig-like_dom"/>
</dbReference>
<feature type="domain" description="Fibronectin type-III" evidence="15">
    <location>
        <begin position="1257"/>
        <end position="1353"/>
    </location>
</feature>
<dbReference type="Gene3D" id="2.60.40.10">
    <property type="entry name" value="Immunoglobulins"/>
    <property type="match status" value="19"/>
</dbReference>
<feature type="transmembrane region" description="Helical" evidence="13">
    <location>
        <begin position="1978"/>
        <end position="2000"/>
    </location>
</feature>
<dbReference type="InterPro" id="IPR036116">
    <property type="entry name" value="FN3_sf"/>
</dbReference>
<dbReference type="PROSITE" id="PS50835">
    <property type="entry name" value="IG_LIKE"/>
    <property type="match status" value="5"/>
</dbReference>
<dbReference type="SUPFAM" id="SSF49265">
    <property type="entry name" value="Fibronectin type III"/>
    <property type="match status" value="7"/>
</dbReference>
<feature type="domain" description="Fibronectin type-III" evidence="15">
    <location>
        <begin position="1057"/>
        <end position="1152"/>
    </location>
</feature>
<dbReference type="SMART" id="SM00409">
    <property type="entry name" value="IG"/>
    <property type="match status" value="6"/>
</dbReference>
<keyword evidence="2 13" id="KW-0812">Transmembrane</keyword>
<feature type="compositionally biased region" description="Polar residues" evidence="12">
    <location>
        <begin position="1837"/>
        <end position="1857"/>
    </location>
</feature>
<feature type="region of interest" description="Disordered" evidence="12">
    <location>
        <begin position="730"/>
        <end position="760"/>
    </location>
</feature>
<evidence type="ECO:0000256" key="3">
    <source>
        <dbReference type="ARBA" id="ARBA00022729"/>
    </source>
</evidence>
<dbReference type="PRINTS" id="PR00014">
    <property type="entry name" value="FNTYPEIII"/>
</dbReference>
<dbReference type="GO" id="GO:0009653">
    <property type="term" value="P:anatomical structure morphogenesis"/>
    <property type="evidence" value="ECO:0007669"/>
    <property type="project" value="UniProtKB-ARBA"/>
</dbReference>
<dbReference type="FunFam" id="2.60.40.10:FF:000093">
    <property type="entry name" value="Down syndrome cell adhesion molecule, isoform B"/>
    <property type="match status" value="1"/>
</dbReference>
<reference evidence="16" key="1">
    <citation type="submission" date="2019-12" db="EMBL/GenBank/DDBJ databases">
        <title>An insight into the sialome of adult female Ixodes ricinus ticks feeding for 6 days.</title>
        <authorList>
            <person name="Perner J."/>
            <person name="Ribeiro J.M.C."/>
        </authorList>
    </citation>
    <scope>NUCLEOTIDE SEQUENCE</scope>
    <source>
        <strain evidence="16">Semi-engorged</strain>
        <tissue evidence="16">Salivary glands</tissue>
    </source>
</reference>
<dbReference type="InterPro" id="IPR013783">
    <property type="entry name" value="Ig-like_fold"/>
</dbReference>
<dbReference type="SUPFAM" id="SSF48726">
    <property type="entry name" value="Immunoglobulin"/>
    <property type="match status" value="6"/>
</dbReference>
<dbReference type="EMBL" id="GIFC01019033">
    <property type="protein sequence ID" value="MXV01117.1"/>
    <property type="molecule type" value="Transcribed_RNA"/>
</dbReference>
<feature type="domain" description="Fibronectin type-III" evidence="15">
    <location>
        <begin position="1157"/>
        <end position="1252"/>
    </location>
</feature>
<feature type="domain" description="Ig-like" evidence="14">
    <location>
        <begin position="453"/>
        <end position="539"/>
    </location>
</feature>
<feature type="domain" description="Fibronectin type-III" evidence="15">
    <location>
        <begin position="638"/>
        <end position="746"/>
    </location>
</feature>
<dbReference type="FunFam" id="2.60.40.10:FF:000177">
    <property type="entry name" value="Sidekick cell adhesion molecule 2"/>
    <property type="match status" value="1"/>
</dbReference>
<dbReference type="FunFam" id="2.60.40.10:FF:000032">
    <property type="entry name" value="palladin isoform X1"/>
    <property type="match status" value="1"/>
</dbReference>
<evidence type="ECO:0000256" key="2">
    <source>
        <dbReference type="ARBA" id="ARBA00022692"/>
    </source>
</evidence>
<feature type="region of interest" description="Disordered" evidence="12">
    <location>
        <begin position="2022"/>
        <end position="2142"/>
    </location>
</feature>
<dbReference type="GO" id="GO:0007155">
    <property type="term" value="P:cell adhesion"/>
    <property type="evidence" value="ECO:0007669"/>
    <property type="project" value="UniProtKB-KW"/>
</dbReference>
<dbReference type="PROSITE" id="PS50853">
    <property type="entry name" value="FN3"/>
    <property type="match status" value="13"/>
</dbReference>
<dbReference type="FunFam" id="2.60.40.10:FF:000028">
    <property type="entry name" value="Neuronal cell adhesion molecule"/>
    <property type="match status" value="2"/>
</dbReference>
<keyword evidence="10" id="KW-0393">Immunoglobulin domain</keyword>
<dbReference type="InterPro" id="IPR003598">
    <property type="entry name" value="Ig_sub2"/>
</dbReference>
<dbReference type="InterPro" id="IPR036179">
    <property type="entry name" value="Ig-like_dom_sf"/>
</dbReference>
<dbReference type="Pfam" id="PF07679">
    <property type="entry name" value="I-set"/>
    <property type="match status" value="2"/>
</dbReference>
<evidence type="ECO:0000256" key="7">
    <source>
        <dbReference type="ARBA" id="ARBA00023136"/>
    </source>
</evidence>
<dbReference type="Pfam" id="PF00041">
    <property type="entry name" value="fn3"/>
    <property type="match status" value="13"/>
</dbReference>
<dbReference type="FunFam" id="2.60.40.10:FF:000206">
    <property type="entry name" value="Sidekick cell adhesion molecule 2"/>
    <property type="match status" value="1"/>
</dbReference>